<comment type="caution">
    <text evidence="2">The sequence shown here is derived from an EMBL/GenBank/DDBJ whole genome shotgun (WGS) entry which is preliminary data.</text>
</comment>
<keyword evidence="3" id="KW-1185">Reference proteome</keyword>
<feature type="region of interest" description="Disordered" evidence="1">
    <location>
        <begin position="76"/>
        <end position="99"/>
    </location>
</feature>
<dbReference type="AlphaFoldDB" id="A0A812TDP3"/>
<reference evidence="2" key="1">
    <citation type="submission" date="2021-02" db="EMBL/GenBank/DDBJ databases">
        <authorList>
            <person name="Dougan E. K."/>
            <person name="Rhodes N."/>
            <person name="Thang M."/>
            <person name="Chan C."/>
        </authorList>
    </citation>
    <scope>NUCLEOTIDE SEQUENCE</scope>
</reference>
<protein>
    <submittedName>
        <fullName evidence="2">Uncharacterized protein</fullName>
    </submittedName>
</protein>
<gene>
    <name evidence="2" type="ORF">SNAT2548_LOCUS29231</name>
</gene>
<evidence type="ECO:0000313" key="3">
    <source>
        <dbReference type="Proteomes" id="UP000604046"/>
    </source>
</evidence>
<sequence length="99" mass="11835">MVWATYISKLRRAYERSHNLRLRHLQHWELAHMAKQDKQRKKRRRRTSAEIGDMNLARLSNLLQKWSRLLQKHAASAKRKIKQEAHGSMEQSSRCKTSS</sequence>
<evidence type="ECO:0000256" key="1">
    <source>
        <dbReference type="SAM" id="MobiDB-lite"/>
    </source>
</evidence>
<organism evidence="2 3">
    <name type="scientific">Symbiodinium natans</name>
    <dbReference type="NCBI Taxonomy" id="878477"/>
    <lineage>
        <taxon>Eukaryota</taxon>
        <taxon>Sar</taxon>
        <taxon>Alveolata</taxon>
        <taxon>Dinophyceae</taxon>
        <taxon>Suessiales</taxon>
        <taxon>Symbiodiniaceae</taxon>
        <taxon>Symbiodinium</taxon>
    </lineage>
</organism>
<evidence type="ECO:0000313" key="2">
    <source>
        <dbReference type="EMBL" id="CAE7522261.1"/>
    </source>
</evidence>
<dbReference type="EMBL" id="CAJNDS010002548">
    <property type="protein sequence ID" value="CAE7522261.1"/>
    <property type="molecule type" value="Genomic_DNA"/>
</dbReference>
<dbReference type="Proteomes" id="UP000604046">
    <property type="component" value="Unassembled WGS sequence"/>
</dbReference>
<feature type="compositionally biased region" description="Polar residues" evidence="1">
    <location>
        <begin position="89"/>
        <end position="99"/>
    </location>
</feature>
<name>A0A812TDP3_9DINO</name>
<proteinExistence type="predicted"/>
<accession>A0A812TDP3</accession>